<reference evidence="1" key="1">
    <citation type="journal article" date="2022" name="bioRxiv">
        <title>Population genetic analysis of Ophidiomyces ophidiicola, the causative agent of snake fungal disease, indicates recent introductions to the USA.</title>
        <authorList>
            <person name="Ladner J.T."/>
            <person name="Palmer J.M."/>
            <person name="Ettinger C.L."/>
            <person name="Stajich J.E."/>
            <person name="Farrell T.M."/>
            <person name="Glorioso B.M."/>
            <person name="Lawson B."/>
            <person name="Price S.J."/>
            <person name="Stengle A.G."/>
            <person name="Grear D.A."/>
            <person name="Lorch J.M."/>
        </authorList>
    </citation>
    <scope>NUCLEOTIDE SEQUENCE</scope>
    <source>
        <strain evidence="1">NWHC 24266-5</strain>
    </source>
</reference>
<gene>
    <name evidence="1" type="ORF">LOY88_006882</name>
</gene>
<name>A0ACB8ULT3_9EURO</name>
<protein>
    <submittedName>
        <fullName evidence="1">Uncharacterized protein</fullName>
    </submittedName>
</protein>
<evidence type="ECO:0000313" key="1">
    <source>
        <dbReference type="EMBL" id="KAI2380898.1"/>
    </source>
</evidence>
<accession>A0ACB8ULT3</accession>
<sequence>MTRIIHRAGSAYATRARSKVAKAKARKHKIILETVTQEKKKLRSVISFEAKAPPGYTFIPAGNPKFTSSCKEICRKDGLKVFTVSTTPHQGMHNLSQQVHRIGYHFPSVVVATVCMDRGVFLSSTGKVMPYRQLPTRSGARGPITERKADSELSQNIINTEARDAIKDLFPNIPAKDLNQIVKTAFRKGKRKVGTAVELPLARRAQLAVVAHIRHVYTKYDNLLKLTSFQEARAAVEEPCLAKLVQWRGDDESGETVLEDVFREVIVISDDEDEDLSEDGDHPEGDRDSSVEIISSNTVVKELQTQPLSHETSATIDRSRVPEPSEDEGHPGVRFIRPLPRKRKLGDKKKLDRRGFSRYQAWDRARDRYRGTLHASNEQPHPAENNDRPVPALFPLPEPQPTRQIPYTGDSQPRALVAKRSGDLPGHISQHSYQAVENPGLRAPAKRVDPPKIIRLADGSIFERADEELRQERLGAIERSMIPAQYCNSGNKASEQVKYHTLRNRQPIALPKTAHNDIDHPGRPSVRGHFLDDKNHGYMADSGRLMPRKRDFTGLLAGDPYHNQPPLEDVSGRINAIDIDSGRFHMAPKRNRVLLHNSIEEPQTDCQREPLEYPPSSQPPCKIGRLEEDGRFLQQGQRQGNFLQHTSIPSDNFSRPILRPIERDGSNARRRPAGDSQLAETANIYHSDPIRHGAPNQGLNYVPNVSRVAHGAAGTQALFVDSSLYRARNDKDTVAPSQMARISRPQRVMGLDACESQDYRQQKPNPLSSLSLRQRSLERMPAFSQDTHFPRIHSHDFVRPLHSPERQEPHRFPRAPVHERQAQVEDRYSQSTHFIPLPSVGRFPPEHRVTFDPTPNRSHSPPMHHPTPRLLGPGPARPVYAPPPRHSPPLNSHQAAYFTRGEGSRPEALSNGSRPPHHPMEQLPPQYRTSDFGSTFGGVRTQARPHILRDAMPVRGG</sequence>
<organism evidence="1">
    <name type="scientific">Ophidiomyces ophidiicola</name>
    <dbReference type="NCBI Taxonomy" id="1387563"/>
    <lineage>
        <taxon>Eukaryota</taxon>
        <taxon>Fungi</taxon>
        <taxon>Dikarya</taxon>
        <taxon>Ascomycota</taxon>
        <taxon>Pezizomycotina</taxon>
        <taxon>Eurotiomycetes</taxon>
        <taxon>Eurotiomycetidae</taxon>
        <taxon>Onygenales</taxon>
        <taxon>Onygenaceae</taxon>
        <taxon>Ophidiomyces</taxon>
    </lineage>
</organism>
<dbReference type="EMBL" id="JALBCA010000277">
    <property type="protein sequence ID" value="KAI2380898.1"/>
    <property type="molecule type" value="Genomic_DNA"/>
</dbReference>
<comment type="caution">
    <text evidence="1">The sequence shown here is derived from an EMBL/GenBank/DDBJ whole genome shotgun (WGS) entry which is preliminary data.</text>
</comment>
<proteinExistence type="predicted"/>